<dbReference type="InterPro" id="IPR003660">
    <property type="entry name" value="HAMP_dom"/>
</dbReference>
<name>A0ABY7TUJ9_9SPHN</name>
<dbReference type="InterPro" id="IPR051310">
    <property type="entry name" value="MCP_chemotaxis"/>
</dbReference>
<comment type="similarity">
    <text evidence="2">Belongs to the methyl-accepting chemotaxis (MCP) protein family.</text>
</comment>
<dbReference type="PANTHER" id="PTHR43531">
    <property type="entry name" value="PROTEIN ICFG"/>
    <property type="match status" value="1"/>
</dbReference>
<evidence type="ECO:0000256" key="5">
    <source>
        <dbReference type="SAM" id="Phobius"/>
    </source>
</evidence>
<feature type="region of interest" description="Disordered" evidence="4">
    <location>
        <begin position="456"/>
        <end position="475"/>
    </location>
</feature>
<dbReference type="PROSITE" id="PS50885">
    <property type="entry name" value="HAMP"/>
    <property type="match status" value="2"/>
</dbReference>
<dbReference type="Gene3D" id="1.10.287.950">
    <property type="entry name" value="Methyl-accepting chemotaxis protein"/>
    <property type="match status" value="1"/>
</dbReference>
<dbReference type="Pfam" id="PF00015">
    <property type="entry name" value="MCPsignal"/>
    <property type="match status" value="1"/>
</dbReference>
<dbReference type="EMBL" id="CP117417">
    <property type="protein sequence ID" value="WCT76925.1"/>
    <property type="molecule type" value="Genomic_DNA"/>
</dbReference>
<evidence type="ECO:0000259" key="7">
    <source>
        <dbReference type="PROSITE" id="PS50885"/>
    </source>
</evidence>
<feature type="domain" description="Methyl-accepting transducer" evidence="6">
    <location>
        <begin position="182"/>
        <end position="411"/>
    </location>
</feature>
<evidence type="ECO:0000256" key="2">
    <source>
        <dbReference type="ARBA" id="ARBA00029447"/>
    </source>
</evidence>
<organism evidence="8 9">
    <name type="scientific">Novosphingobium humi</name>
    <dbReference type="NCBI Taxonomy" id="2282397"/>
    <lineage>
        <taxon>Bacteria</taxon>
        <taxon>Pseudomonadati</taxon>
        <taxon>Pseudomonadota</taxon>
        <taxon>Alphaproteobacteria</taxon>
        <taxon>Sphingomonadales</taxon>
        <taxon>Sphingomonadaceae</taxon>
        <taxon>Novosphingobium</taxon>
    </lineage>
</organism>
<dbReference type="PRINTS" id="PR00260">
    <property type="entry name" value="CHEMTRNSDUCR"/>
</dbReference>
<dbReference type="InterPro" id="IPR004090">
    <property type="entry name" value="Chemotax_Me-accpt_rcpt"/>
</dbReference>
<sequence>MLDWFAKQAPIRTKFHSLTALVALMGAAGVAANLLQGDGSLSSGAALAVSAGAMMLAVLAVALAGRMIAAPYVATVERMEDMAAGDLSSAIRHTDHADCVGRSARAMEVFRANAYDQKSQNEQYRHLETLFNQLGDALKKMGRNQLDCQIRDPFPGQYDEVRKDFNSAVGALADAIAAVSASARHVLNGANEIHSASNDLSNRNEQQAATLEETAAAMNQVTEGVRESARSAHDVQKSITEAHQEATEGGIVVSRAVEAMAAIERSAQEINQIIGVIDGIAFQTNLLALNAGVEAARAGDAGKGFAVVANEVRALAQRSADAAKEIKALITTSSEQVAGGVTLVRETGTLLGKIVHRVGEITGLVGEIAENANIQASGLEMVNTAVGEMDRVTQQNAAMVEQATAAARSLADEARELNTVVSRFQSDALEDGYGRQNRQQGQDAAVPFVRQNARSAARLATPPPRAAGAGQGGMVQGNLAIKPQAEVSTDDWSEF</sequence>
<dbReference type="SMART" id="SM00283">
    <property type="entry name" value="MA"/>
    <property type="match status" value="1"/>
</dbReference>
<keyword evidence="3" id="KW-0807">Transducer</keyword>
<dbReference type="CDD" id="cd11386">
    <property type="entry name" value="MCP_signal"/>
    <property type="match status" value="1"/>
</dbReference>
<evidence type="ECO:0000256" key="4">
    <source>
        <dbReference type="SAM" id="MobiDB-lite"/>
    </source>
</evidence>
<evidence type="ECO:0000313" key="8">
    <source>
        <dbReference type="EMBL" id="WCT76925.1"/>
    </source>
</evidence>
<feature type="transmembrane region" description="Helical" evidence="5">
    <location>
        <begin position="15"/>
        <end position="35"/>
    </location>
</feature>
<dbReference type="SUPFAM" id="SSF58104">
    <property type="entry name" value="Methyl-accepting chemotaxis protein (MCP) signaling domain"/>
    <property type="match status" value="1"/>
</dbReference>
<keyword evidence="5" id="KW-1133">Transmembrane helix</keyword>
<dbReference type="RefSeq" id="WP_273617323.1">
    <property type="nucleotide sequence ID" value="NZ_CP117417.1"/>
</dbReference>
<feature type="transmembrane region" description="Helical" evidence="5">
    <location>
        <begin position="47"/>
        <end position="69"/>
    </location>
</feature>
<accession>A0ABY7TUJ9</accession>
<dbReference type="PANTHER" id="PTHR43531:SF11">
    <property type="entry name" value="METHYL-ACCEPTING CHEMOTAXIS PROTEIN 3"/>
    <property type="match status" value="1"/>
</dbReference>
<keyword evidence="9" id="KW-1185">Reference proteome</keyword>
<evidence type="ECO:0000259" key="6">
    <source>
        <dbReference type="PROSITE" id="PS50111"/>
    </source>
</evidence>
<dbReference type="InterPro" id="IPR004089">
    <property type="entry name" value="MCPsignal_dom"/>
</dbReference>
<reference evidence="8 9" key="1">
    <citation type="submission" date="2023-02" db="EMBL/GenBank/DDBJ databases">
        <title>Genome sequence of Novosphingobium humi KACC 19094.</title>
        <authorList>
            <person name="Kim S."/>
            <person name="Heo J."/>
            <person name="Kwon S.-W."/>
        </authorList>
    </citation>
    <scope>NUCLEOTIDE SEQUENCE [LARGE SCALE GENOMIC DNA]</scope>
    <source>
        <strain evidence="8 9">KACC 19094</strain>
    </source>
</reference>
<protein>
    <submittedName>
        <fullName evidence="8">Methyl-accepting chemotaxis protein</fullName>
    </submittedName>
</protein>
<keyword evidence="5" id="KW-0812">Transmembrane</keyword>
<gene>
    <name evidence="8" type="ORF">PQ457_13475</name>
</gene>
<proteinExistence type="inferred from homology"/>
<keyword evidence="5" id="KW-0472">Membrane</keyword>
<evidence type="ECO:0000256" key="1">
    <source>
        <dbReference type="ARBA" id="ARBA00022500"/>
    </source>
</evidence>
<feature type="domain" description="HAMP" evidence="7">
    <location>
        <begin position="125"/>
        <end position="177"/>
    </location>
</feature>
<dbReference type="Proteomes" id="UP001218231">
    <property type="component" value="Chromosome"/>
</dbReference>
<evidence type="ECO:0000256" key="3">
    <source>
        <dbReference type="PROSITE-ProRule" id="PRU00284"/>
    </source>
</evidence>
<dbReference type="PROSITE" id="PS50111">
    <property type="entry name" value="CHEMOTAXIS_TRANSDUC_2"/>
    <property type="match status" value="1"/>
</dbReference>
<keyword evidence="1" id="KW-0145">Chemotaxis</keyword>
<evidence type="ECO:0000313" key="9">
    <source>
        <dbReference type="Proteomes" id="UP001218231"/>
    </source>
</evidence>
<feature type="domain" description="HAMP" evidence="7">
    <location>
        <begin position="66"/>
        <end position="119"/>
    </location>
</feature>